<dbReference type="OrthoDB" id="1606438at2759"/>
<dbReference type="GO" id="GO:0009736">
    <property type="term" value="P:cytokinin-activated signaling pathway"/>
    <property type="evidence" value="ECO:0007669"/>
    <property type="project" value="UniProtKB-KW"/>
</dbReference>
<comment type="caution">
    <text evidence="8">The sequence shown here is derived from an EMBL/GenBank/DDBJ whole genome shotgun (WGS) entry which is preliminary data.</text>
</comment>
<dbReference type="PANTHER" id="PTHR33347">
    <property type="entry name" value="OSJNBA0091C07.3 PROTEIN"/>
    <property type="match status" value="1"/>
</dbReference>
<keyword evidence="5" id="KW-0539">Nucleus</keyword>
<sequence>MLGMEKGEDLVELCLEEEKGFSECSSGCQSGWTVYLSPTTTPTGERETSAVEEEEGDLSMLSDASSGPPHVKEDSFHWLVPSSKKRRVFEREQKKKMMGRHKEHSSFLDDTASSPLQCYPKTVYSSNNHPVEDVFELSCGFSGNHDKGNAALRKKNVCPHPIVPLNPATVYGEKSEEKFL</sequence>
<keyword evidence="9" id="KW-1185">Reference proteome</keyword>
<dbReference type="AlphaFoldDB" id="A0A835UK25"/>
<comment type="subcellular location">
    <subcellularLocation>
        <location evidence="1">Cytoplasm</location>
    </subcellularLocation>
</comment>
<feature type="region of interest" description="Disordered" evidence="7">
    <location>
        <begin position="37"/>
        <end position="77"/>
    </location>
</feature>
<keyword evidence="3" id="KW-0203">Cytokinin biosynthesis</keyword>
<keyword evidence="2" id="KW-0963">Cytoplasm</keyword>
<evidence type="ECO:0000313" key="8">
    <source>
        <dbReference type="EMBL" id="KAG0464333.1"/>
    </source>
</evidence>
<dbReference type="InterPro" id="IPR044670">
    <property type="entry name" value="SOFL"/>
</dbReference>
<evidence type="ECO:0000313" key="9">
    <source>
        <dbReference type="Proteomes" id="UP000636800"/>
    </source>
</evidence>
<name>A0A835UK25_VANPL</name>
<evidence type="ECO:0000256" key="4">
    <source>
        <dbReference type="ARBA" id="ARBA00022864"/>
    </source>
</evidence>
<organism evidence="8 9">
    <name type="scientific">Vanilla planifolia</name>
    <name type="common">Vanilla</name>
    <dbReference type="NCBI Taxonomy" id="51239"/>
    <lineage>
        <taxon>Eukaryota</taxon>
        <taxon>Viridiplantae</taxon>
        <taxon>Streptophyta</taxon>
        <taxon>Embryophyta</taxon>
        <taxon>Tracheophyta</taxon>
        <taxon>Spermatophyta</taxon>
        <taxon>Magnoliopsida</taxon>
        <taxon>Liliopsida</taxon>
        <taxon>Asparagales</taxon>
        <taxon>Orchidaceae</taxon>
        <taxon>Vanilloideae</taxon>
        <taxon>Vanilleae</taxon>
        <taxon>Vanilla</taxon>
    </lineage>
</organism>
<proteinExistence type="inferred from homology"/>
<dbReference type="PANTHER" id="PTHR33347:SF1">
    <property type="entry name" value="PROTEIN SOB FIVE-LIKE 5"/>
    <property type="match status" value="1"/>
</dbReference>
<evidence type="ECO:0000256" key="6">
    <source>
        <dbReference type="ARBA" id="ARBA00024199"/>
    </source>
</evidence>
<protein>
    <submittedName>
        <fullName evidence="8">Uncharacterized protein</fullName>
    </submittedName>
</protein>
<evidence type="ECO:0000256" key="1">
    <source>
        <dbReference type="ARBA" id="ARBA00004496"/>
    </source>
</evidence>
<dbReference type="GO" id="GO:0009691">
    <property type="term" value="P:cytokinin biosynthetic process"/>
    <property type="evidence" value="ECO:0007669"/>
    <property type="project" value="UniProtKB-KW"/>
</dbReference>
<evidence type="ECO:0000256" key="7">
    <source>
        <dbReference type="SAM" id="MobiDB-lite"/>
    </source>
</evidence>
<evidence type="ECO:0000256" key="3">
    <source>
        <dbReference type="ARBA" id="ARBA00022712"/>
    </source>
</evidence>
<dbReference type="GO" id="GO:0005737">
    <property type="term" value="C:cytoplasm"/>
    <property type="evidence" value="ECO:0007669"/>
    <property type="project" value="UniProtKB-SubCell"/>
</dbReference>
<accession>A0A835UK25</accession>
<dbReference type="Proteomes" id="UP000636800">
    <property type="component" value="Chromosome 10"/>
</dbReference>
<reference evidence="8 9" key="1">
    <citation type="journal article" date="2020" name="Nat. Food">
        <title>A phased Vanilla planifolia genome enables genetic improvement of flavour and production.</title>
        <authorList>
            <person name="Hasing T."/>
            <person name="Tang H."/>
            <person name="Brym M."/>
            <person name="Khazi F."/>
            <person name="Huang T."/>
            <person name="Chambers A.H."/>
        </authorList>
    </citation>
    <scope>NUCLEOTIDE SEQUENCE [LARGE SCALE GENOMIC DNA]</scope>
    <source>
        <tissue evidence="8">Leaf</tissue>
    </source>
</reference>
<dbReference type="EMBL" id="JADCNL010000010">
    <property type="protein sequence ID" value="KAG0464333.1"/>
    <property type="molecule type" value="Genomic_DNA"/>
</dbReference>
<comment type="similarity">
    <text evidence="6">Belongs to the SOFL plant protein family.</text>
</comment>
<gene>
    <name evidence="8" type="ORF">HPP92_020402</name>
</gene>
<keyword evidence="4" id="KW-0932">Cytokinin signaling pathway</keyword>
<evidence type="ECO:0000256" key="5">
    <source>
        <dbReference type="ARBA" id="ARBA00023242"/>
    </source>
</evidence>
<evidence type="ECO:0000256" key="2">
    <source>
        <dbReference type="ARBA" id="ARBA00022490"/>
    </source>
</evidence>